<reference evidence="1 2" key="1">
    <citation type="journal article" date="2018" name="New Phytol.">
        <title>Phylogenomics of Endogonaceae and evolution of mycorrhizas within Mucoromycota.</title>
        <authorList>
            <person name="Chang Y."/>
            <person name="Desiro A."/>
            <person name="Na H."/>
            <person name="Sandor L."/>
            <person name="Lipzen A."/>
            <person name="Clum A."/>
            <person name="Barry K."/>
            <person name="Grigoriev I.V."/>
            <person name="Martin F.M."/>
            <person name="Stajich J.E."/>
            <person name="Smith M.E."/>
            <person name="Bonito G."/>
            <person name="Spatafora J.W."/>
        </authorList>
    </citation>
    <scope>NUCLEOTIDE SEQUENCE [LARGE SCALE GENOMIC DNA]</scope>
    <source>
        <strain evidence="1 2">AD002</strain>
    </source>
</reference>
<gene>
    <name evidence="1" type="ORF">BC938DRAFT_481538</name>
</gene>
<accession>A0A433QFZ0</accession>
<dbReference type="AlphaFoldDB" id="A0A433QFZ0"/>
<keyword evidence="2" id="KW-1185">Reference proteome</keyword>
<protein>
    <submittedName>
        <fullName evidence="1">Uncharacterized protein</fullName>
    </submittedName>
</protein>
<proteinExistence type="predicted"/>
<sequence>MGIANAGGNGPNRERKKFFANPLGKVAIHLSGGESVAGAAKHPIVGVKIPEYGGISELGGDAANAVVIITLRRAEVLGRDAAHLLDDGLSPLELNNDLLVRQRGQNVMGPGMDGDLVATIRKKASVYFHWLMTCWIECRLFHSVDLRGR</sequence>
<organism evidence="1 2">
    <name type="scientific">Jimgerdemannia flammicorona</name>
    <dbReference type="NCBI Taxonomy" id="994334"/>
    <lineage>
        <taxon>Eukaryota</taxon>
        <taxon>Fungi</taxon>
        <taxon>Fungi incertae sedis</taxon>
        <taxon>Mucoromycota</taxon>
        <taxon>Mucoromycotina</taxon>
        <taxon>Endogonomycetes</taxon>
        <taxon>Endogonales</taxon>
        <taxon>Endogonaceae</taxon>
        <taxon>Jimgerdemannia</taxon>
    </lineage>
</organism>
<dbReference type="Proteomes" id="UP000274822">
    <property type="component" value="Unassembled WGS sequence"/>
</dbReference>
<dbReference type="EMBL" id="RBNJ01006235">
    <property type="protein sequence ID" value="RUS28712.1"/>
    <property type="molecule type" value="Genomic_DNA"/>
</dbReference>
<name>A0A433QFZ0_9FUNG</name>
<evidence type="ECO:0000313" key="1">
    <source>
        <dbReference type="EMBL" id="RUS28712.1"/>
    </source>
</evidence>
<comment type="caution">
    <text evidence="1">The sequence shown here is derived from an EMBL/GenBank/DDBJ whole genome shotgun (WGS) entry which is preliminary data.</text>
</comment>
<evidence type="ECO:0000313" key="2">
    <source>
        <dbReference type="Proteomes" id="UP000274822"/>
    </source>
</evidence>